<gene>
    <name evidence="6" type="ORF">VIS_S18CTB50019</name>
</gene>
<dbReference type="SUPFAM" id="SSF50952">
    <property type="entry name" value="Soluble quinoprotein glucose dehydrogenase"/>
    <property type="match status" value="1"/>
</dbReference>
<dbReference type="PANTHER" id="PTHR35008">
    <property type="entry name" value="BLL4482 PROTEIN-RELATED"/>
    <property type="match status" value="1"/>
</dbReference>
<dbReference type="InterPro" id="IPR011042">
    <property type="entry name" value="6-blade_b-propeller_TolB-like"/>
</dbReference>
<dbReference type="PROSITE" id="PS51257">
    <property type="entry name" value="PROKAR_LIPOPROTEIN"/>
    <property type="match status" value="1"/>
</dbReference>
<dbReference type="EC" id="1.1.5.-" evidence="6"/>
<dbReference type="InterPro" id="IPR036909">
    <property type="entry name" value="Cyt_c-like_dom_sf"/>
</dbReference>
<dbReference type="PROSITE" id="PS51007">
    <property type="entry name" value="CYTC"/>
    <property type="match status" value="1"/>
</dbReference>
<proteinExistence type="predicted"/>
<evidence type="ECO:0000256" key="4">
    <source>
        <dbReference type="PROSITE-ProRule" id="PRU00433"/>
    </source>
</evidence>
<dbReference type="GO" id="GO:0016491">
    <property type="term" value="F:oxidoreductase activity"/>
    <property type="evidence" value="ECO:0007669"/>
    <property type="project" value="UniProtKB-KW"/>
</dbReference>
<protein>
    <submittedName>
        <fullName evidence="6">Glucose/sorbosone dehydrogenase family protein</fullName>
        <ecNumber evidence="6">1.1.5.-</ecNumber>
    </submittedName>
</protein>
<dbReference type="GO" id="GO:0046872">
    <property type="term" value="F:metal ion binding"/>
    <property type="evidence" value="ECO:0007669"/>
    <property type="project" value="UniProtKB-KW"/>
</dbReference>
<dbReference type="EMBL" id="FO117605">
    <property type="protein sequence ID" value="CCG00350.1"/>
    <property type="molecule type" value="Genomic_DNA"/>
</dbReference>
<dbReference type="Gene3D" id="1.10.760.10">
    <property type="entry name" value="Cytochrome c-like domain"/>
    <property type="match status" value="1"/>
</dbReference>
<evidence type="ECO:0000256" key="1">
    <source>
        <dbReference type="ARBA" id="ARBA00022617"/>
    </source>
</evidence>
<dbReference type="SUPFAM" id="SSF46626">
    <property type="entry name" value="Cytochrome c"/>
    <property type="match status" value="1"/>
</dbReference>
<evidence type="ECO:0000256" key="2">
    <source>
        <dbReference type="ARBA" id="ARBA00022723"/>
    </source>
</evidence>
<evidence type="ECO:0000256" key="3">
    <source>
        <dbReference type="ARBA" id="ARBA00023004"/>
    </source>
</evidence>
<dbReference type="GO" id="GO:0009055">
    <property type="term" value="F:electron transfer activity"/>
    <property type="evidence" value="ECO:0007669"/>
    <property type="project" value="InterPro"/>
</dbReference>
<name>H6RH39_9BACT</name>
<keyword evidence="6" id="KW-0560">Oxidoreductase</keyword>
<keyword evidence="2 4" id="KW-0479">Metal-binding</keyword>
<dbReference type="InterPro" id="IPR054539">
    <property type="entry name" value="Beta-prop_PDH"/>
</dbReference>
<evidence type="ECO:0000259" key="5">
    <source>
        <dbReference type="PROSITE" id="PS51007"/>
    </source>
</evidence>
<sequence length="578" mass="65086">MMVIDMKMNLIPNPIIFYFSFLLALMACQSPSSNSTLYLPHGFEATVFLNSIDETVRHMAVNENGDLYAKFKRSSREGIMAAIRDLNNDGVADSLMKFGKYHKPQRGNYSTAARIYKGYLYYSSQLTVYRVKLDENLVPAGATEIIVDDDHAHGSHEHIGKPIAFDEEGHIFVPFGAPNNACQNPKRTPMVPGQDPCPLLVDHGGIWRFDAEKVGQTQKDGELYATGLRSIVALDWNNYNQTLYAVVHGRDDLHRLWPNHFSQWESAILPSEEFVKIEKGDHFGWPYCFYDHIQGKKVLAPEYGGDGNIIGRCADYKDPVIGFPGHWAPNDLVFYRGDALPEHYKNGAFIAFHGSTNRAPYPQSSYFIGFVPFKDGKPSGEYEIFADGFAGIDPIVNTKDAEFRPMGIAFAPDGSIYIGETEKGRIWKVQFKGDRENFGTAQLAEMEERKKLSHIRTPDILSDRIEPEDMAIGQKIYNQYCMACHQSNGMGASGRFPPLVRTDWVTGDKERLVHIILNGMEGEIEVNGEIYDGLMPQHSFLNDDQIADVLTYIRTNFGNEASSLSAKEVENFRKTNIK</sequence>
<reference evidence="6" key="1">
    <citation type="journal article" date="2012" name="Environ. Microbiol.">
        <title>Genomic content of uncultured Bacteroidetes from contrasting oceanic provinces in the North Atlantic Ocean.</title>
        <authorList>
            <person name="Gomez-Pereira P.R."/>
            <person name="Schuler M."/>
            <person name="Fuchs B.M."/>
            <person name="Bennke C."/>
            <person name="Teeling H."/>
            <person name="Waldmann J."/>
            <person name="Richter M."/>
            <person name="Barbe V."/>
            <person name="Bataille E."/>
            <person name="Glockner F.O."/>
            <person name="Amann R."/>
        </authorList>
    </citation>
    <scope>NUCLEOTIDE SEQUENCE</scope>
</reference>
<keyword evidence="3 4" id="KW-0408">Iron</keyword>
<evidence type="ECO:0000313" key="6">
    <source>
        <dbReference type="EMBL" id="CCG00350.1"/>
    </source>
</evidence>
<dbReference type="Pfam" id="PF00034">
    <property type="entry name" value="Cytochrom_C"/>
    <property type="match status" value="1"/>
</dbReference>
<feature type="domain" description="Cytochrome c" evidence="5">
    <location>
        <begin position="468"/>
        <end position="557"/>
    </location>
</feature>
<keyword evidence="1 4" id="KW-0349">Heme</keyword>
<dbReference type="InterPro" id="IPR011041">
    <property type="entry name" value="Quinoprot_gluc/sorb_DH_b-prop"/>
</dbReference>
<organism evidence="6">
    <name type="scientific">uncultured Flavobacteriia bacterium</name>
    <dbReference type="NCBI Taxonomy" id="212695"/>
    <lineage>
        <taxon>Bacteria</taxon>
        <taxon>Pseudomonadati</taxon>
        <taxon>Bacteroidota</taxon>
        <taxon>Flavobacteriia</taxon>
        <taxon>environmental samples</taxon>
    </lineage>
</organism>
<dbReference type="Pfam" id="PF22807">
    <property type="entry name" value="TrAA12"/>
    <property type="match status" value="1"/>
</dbReference>
<dbReference type="PANTHER" id="PTHR35008:SF8">
    <property type="entry name" value="ALCOHOL DEHYDROGENASE CYTOCHROME C SUBUNIT"/>
    <property type="match status" value="1"/>
</dbReference>
<dbReference type="InterPro" id="IPR009056">
    <property type="entry name" value="Cyt_c-like_dom"/>
</dbReference>
<accession>H6RH39</accession>
<dbReference type="Gene3D" id="2.120.10.30">
    <property type="entry name" value="TolB, C-terminal domain"/>
    <property type="match status" value="1"/>
</dbReference>
<dbReference type="AlphaFoldDB" id="H6RH39"/>
<dbReference type="GO" id="GO:0020037">
    <property type="term" value="F:heme binding"/>
    <property type="evidence" value="ECO:0007669"/>
    <property type="project" value="InterPro"/>
</dbReference>
<dbReference type="InterPro" id="IPR051459">
    <property type="entry name" value="Cytochrome_c-type_DH"/>
</dbReference>
<reference evidence="6" key="2">
    <citation type="submission" date="2012-02" db="EMBL/GenBank/DDBJ databases">
        <authorList>
            <person name="Genoscope - CEA"/>
        </authorList>
    </citation>
    <scope>NUCLEOTIDE SEQUENCE</scope>
</reference>